<accession>A0A4U7J7F4</accession>
<dbReference type="KEGG" id="rher:EHE19_017015"/>
<evidence type="ECO:0000313" key="1">
    <source>
        <dbReference type="EMBL" id="QNU66533.1"/>
    </source>
</evidence>
<gene>
    <name evidence="1" type="ORF">EHE19_017015</name>
</gene>
<dbReference type="EMBL" id="CP061336">
    <property type="protein sequence ID" value="QNU66533.1"/>
    <property type="molecule type" value="Genomic_DNA"/>
</dbReference>
<dbReference type="OrthoDB" id="2083912at2"/>
<protein>
    <submittedName>
        <fullName evidence="1">Uncharacterized protein</fullName>
    </submittedName>
</protein>
<sequence length="90" mass="10304">MYTLEQTRKIKIIIIVFIVIFFILAVWGYLRGGHELISYGFMNEPLASIVMVASFFSSIILILVGLAINALQKDIEIELKIIDNQFLNKK</sequence>
<evidence type="ECO:0000313" key="2">
    <source>
        <dbReference type="Proteomes" id="UP000306409"/>
    </source>
</evidence>
<reference evidence="1 2" key="1">
    <citation type="submission" date="2020-09" db="EMBL/GenBank/DDBJ databases">
        <title>Characterization and genome sequencing of Ruminiclostridium sp. nov. MA18.</title>
        <authorList>
            <person name="Rettenmaier R."/>
            <person name="Kowollik M.-L."/>
            <person name="Liebl W."/>
            <person name="Zverlov V."/>
        </authorList>
    </citation>
    <scope>NUCLEOTIDE SEQUENCE [LARGE SCALE GENOMIC DNA]</scope>
    <source>
        <strain evidence="1 2">MA18</strain>
    </source>
</reference>
<dbReference type="Proteomes" id="UP000306409">
    <property type="component" value="Chromosome"/>
</dbReference>
<proteinExistence type="predicted"/>
<dbReference type="AlphaFoldDB" id="A0A4U7J7F4"/>
<dbReference type="RefSeq" id="WP_137699251.1">
    <property type="nucleotide sequence ID" value="NZ_CP061336.1"/>
</dbReference>
<name>A0A4U7J7F4_9FIRM</name>
<organism evidence="1 2">
    <name type="scientific">Ruminiclostridium herbifermentans</name>
    <dbReference type="NCBI Taxonomy" id="2488810"/>
    <lineage>
        <taxon>Bacteria</taxon>
        <taxon>Bacillati</taxon>
        <taxon>Bacillota</taxon>
        <taxon>Clostridia</taxon>
        <taxon>Eubacteriales</taxon>
        <taxon>Oscillospiraceae</taxon>
        <taxon>Ruminiclostridium</taxon>
    </lineage>
</organism>
<keyword evidence="2" id="KW-1185">Reference proteome</keyword>